<protein>
    <recommendedName>
        <fullName evidence="3">F-box family protein with DUF295</fullName>
    </recommendedName>
</protein>
<gene>
    <name evidence="2" type="ORF">Prudu_290S000200</name>
</gene>
<evidence type="ECO:0008006" key="3">
    <source>
        <dbReference type="Google" id="ProtNLM"/>
    </source>
</evidence>
<dbReference type="AlphaFoldDB" id="A0A5H2XIK6"/>
<reference evidence="2" key="1">
    <citation type="journal article" date="2019" name="Science">
        <title>Mutation of a bHLH transcription factor allowed almond domestication.</title>
        <authorList>
            <person name="Sanchez-Perez R."/>
            <person name="Pavan S."/>
            <person name="Mazzeo R."/>
            <person name="Moldovan C."/>
            <person name="Aiese Cigliano R."/>
            <person name="Del Cueto J."/>
            <person name="Ricciardi F."/>
            <person name="Lotti C."/>
            <person name="Ricciardi L."/>
            <person name="Dicenta F."/>
            <person name="Lopez-Marques R.L."/>
            <person name="Lindberg Moller B."/>
        </authorList>
    </citation>
    <scope>NUCLEOTIDE SEQUENCE</scope>
</reference>
<feature type="region of interest" description="Disordered" evidence="1">
    <location>
        <begin position="1"/>
        <end position="26"/>
    </location>
</feature>
<dbReference type="EMBL" id="AP020627">
    <property type="protein sequence ID" value="BBN68123.1"/>
    <property type="molecule type" value="Genomic_DNA"/>
</dbReference>
<name>A0A5H2XIK6_PRUDU</name>
<evidence type="ECO:0000256" key="1">
    <source>
        <dbReference type="SAM" id="MobiDB-lite"/>
    </source>
</evidence>
<feature type="non-terminal residue" evidence="2">
    <location>
        <position position="113"/>
    </location>
</feature>
<proteinExistence type="predicted"/>
<feature type="region of interest" description="Disordered" evidence="1">
    <location>
        <begin position="85"/>
        <end position="113"/>
    </location>
</feature>
<sequence length="113" mass="12607">MATGPVALEPPSSPLPSPTDLNPGAALSWPENRVFRRRFVRSYPNFQLEILLRFSPNRSSKAPGARQNSKRDLRGIEVARTICHRNMRDPPPSHSNPPHHHVRGDSAEISAEV</sequence>
<evidence type="ECO:0000313" key="2">
    <source>
        <dbReference type="EMBL" id="BBN68123.1"/>
    </source>
</evidence>
<organism evidence="2">
    <name type="scientific">Prunus dulcis</name>
    <name type="common">Almond</name>
    <name type="synonym">Amygdalus dulcis</name>
    <dbReference type="NCBI Taxonomy" id="3755"/>
    <lineage>
        <taxon>Eukaryota</taxon>
        <taxon>Viridiplantae</taxon>
        <taxon>Streptophyta</taxon>
        <taxon>Embryophyta</taxon>
        <taxon>Tracheophyta</taxon>
        <taxon>Spermatophyta</taxon>
        <taxon>Magnoliopsida</taxon>
        <taxon>eudicotyledons</taxon>
        <taxon>Gunneridae</taxon>
        <taxon>Pentapetalae</taxon>
        <taxon>rosids</taxon>
        <taxon>fabids</taxon>
        <taxon>Rosales</taxon>
        <taxon>Rosaceae</taxon>
        <taxon>Amygdaloideae</taxon>
        <taxon>Amygdaleae</taxon>
        <taxon>Prunus</taxon>
    </lineage>
</organism>
<feature type="compositionally biased region" description="Low complexity" evidence="1">
    <location>
        <begin position="1"/>
        <end position="10"/>
    </location>
</feature>
<accession>A0A5H2XIK6</accession>